<keyword evidence="1" id="KW-0812">Transmembrane</keyword>
<organism evidence="2 3">
    <name type="scientific">Gaetbulibacter jejuensis</name>
    <dbReference type="NCBI Taxonomy" id="584607"/>
    <lineage>
        <taxon>Bacteria</taxon>
        <taxon>Pseudomonadati</taxon>
        <taxon>Bacteroidota</taxon>
        <taxon>Flavobacteriia</taxon>
        <taxon>Flavobacteriales</taxon>
        <taxon>Flavobacteriaceae</taxon>
        <taxon>Gaetbulibacter</taxon>
    </lineage>
</organism>
<feature type="transmembrane region" description="Helical" evidence="1">
    <location>
        <begin position="77"/>
        <end position="95"/>
    </location>
</feature>
<keyword evidence="1" id="KW-0472">Membrane</keyword>
<feature type="transmembrane region" description="Helical" evidence="1">
    <location>
        <begin position="258"/>
        <end position="276"/>
    </location>
</feature>
<reference evidence="3" key="1">
    <citation type="journal article" date="2019" name="Int. J. Syst. Evol. Microbiol.">
        <title>The Global Catalogue of Microorganisms (GCM) 10K type strain sequencing project: providing services to taxonomists for standard genome sequencing and annotation.</title>
        <authorList>
            <consortium name="The Broad Institute Genomics Platform"/>
            <consortium name="The Broad Institute Genome Sequencing Center for Infectious Disease"/>
            <person name="Wu L."/>
            <person name="Ma J."/>
        </authorList>
    </citation>
    <scope>NUCLEOTIDE SEQUENCE [LARGE SCALE GENOMIC DNA]</scope>
    <source>
        <strain evidence="3">JCM 15976</strain>
    </source>
</reference>
<feature type="transmembrane region" description="Helical" evidence="1">
    <location>
        <begin position="107"/>
        <end position="127"/>
    </location>
</feature>
<sequence>MKTLTSLIGRYRLLKQPISYKVSTNLKKILRKFISYFIISGLVYYLFLVVETISLYFSEFGFDLTNGILFSFSQIPAVINFGVFIGLILVTAELIKDKVPVSKFFQFGLIASLIFGGLIFLLSNSVVPKLRMTSFLDRYENARKEPFTSQERIEKATEYKKTNVDMMSIGLINQYSDSLETENNSQKKIISDLFKKIPDSIIQNDFSKTEINEYGISKNELTTEFNRRDLFQLKNEIRKNTLLTKQLRKSNWTKNTRYLNSFLTLFLVCFAIVIGANFKNQLIFSLVCIGIVIYSQTLTLLTTSSDYFINGENLLGLIFKFTIILVIFLYLVYRMKTKKNTGVNNGYK</sequence>
<accession>A0ABP3V0A3</accession>
<name>A0ABP3V0A3_9FLAO</name>
<feature type="transmembrane region" description="Helical" evidence="1">
    <location>
        <begin position="314"/>
        <end position="333"/>
    </location>
</feature>
<comment type="caution">
    <text evidence="2">The sequence shown here is derived from an EMBL/GenBank/DDBJ whole genome shotgun (WGS) entry which is preliminary data.</text>
</comment>
<gene>
    <name evidence="2" type="ORF">GCM10009431_19730</name>
</gene>
<dbReference type="EMBL" id="BAAAGF010000003">
    <property type="protein sequence ID" value="GAA0745079.1"/>
    <property type="molecule type" value="Genomic_DNA"/>
</dbReference>
<proteinExistence type="predicted"/>
<dbReference type="Proteomes" id="UP001500736">
    <property type="component" value="Unassembled WGS sequence"/>
</dbReference>
<protein>
    <submittedName>
        <fullName evidence="2">Uncharacterized protein</fullName>
    </submittedName>
</protein>
<evidence type="ECO:0000256" key="1">
    <source>
        <dbReference type="SAM" id="Phobius"/>
    </source>
</evidence>
<feature type="transmembrane region" description="Helical" evidence="1">
    <location>
        <begin position="283"/>
        <end position="302"/>
    </location>
</feature>
<dbReference type="RefSeq" id="WP_343797909.1">
    <property type="nucleotide sequence ID" value="NZ_BAAAGF010000003.1"/>
</dbReference>
<evidence type="ECO:0000313" key="2">
    <source>
        <dbReference type="EMBL" id="GAA0745079.1"/>
    </source>
</evidence>
<keyword evidence="3" id="KW-1185">Reference proteome</keyword>
<evidence type="ECO:0000313" key="3">
    <source>
        <dbReference type="Proteomes" id="UP001500736"/>
    </source>
</evidence>
<keyword evidence="1" id="KW-1133">Transmembrane helix</keyword>
<feature type="transmembrane region" description="Helical" evidence="1">
    <location>
        <begin position="33"/>
        <end position="57"/>
    </location>
</feature>